<protein>
    <submittedName>
        <fullName evidence="6">Mce protein</fullName>
    </submittedName>
</protein>
<evidence type="ECO:0000313" key="7">
    <source>
        <dbReference type="Proteomes" id="UP000192441"/>
    </source>
</evidence>
<reference evidence="5 8" key="2">
    <citation type="journal article" date="2019" name="Emerg. Microbes Infect.">
        <title>Comprehensive subspecies identification of 175 nontuberculous mycobacteria species based on 7547 genomic profiles.</title>
        <authorList>
            <person name="Matsumoto Y."/>
            <person name="Kinjo T."/>
            <person name="Motooka D."/>
            <person name="Nabeya D."/>
            <person name="Jung N."/>
            <person name="Uechi K."/>
            <person name="Horii T."/>
            <person name="Iida T."/>
            <person name="Fujita J."/>
            <person name="Nakamura S."/>
        </authorList>
    </citation>
    <scope>NUCLEOTIDE SEQUENCE [LARGE SCALE GENOMIC DNA]</scope>
    <source>
        <strain evidence="5 8">JCM 12687</strain>
        <plasmid evidence="5">pJCM12687</plasmid>
    </source>
</reference>
<feature type="region of interest" description="Disordered" evidence="3">
    <location>
        <begin position="1"/>
        <end position="89"/>
    </location>
</feature>
<feature type="transmembrane region" description="Helical" evidence="4">
    <location>
        <begin position="94"/>
        <end position="114"/>
    </location>
</feature>
<feature type="compositionally biased region" description="Low complexity" evidence="3">
    <location>
        <begin position="38"/>
        <end position="57"/>
    </location>
</feature>
<dbReference type="RefSeq" id="WP_083130661.1">
    <property type="nucleotide sequence ID" value="NZ_AP022607.1"/>
</dbReference>
<sequence>MAEHADPADRALSETDQTTASQGTTGTDDGAAQSPKVTSQETGAAAETAQEPEQAKTGGDDAEDYDAAVDAGADPDSDDKAASTKRPMSPVRQATALGLLMVVALAGLLGWLGYRMYQTHQARQERELLIQVGRQGALNLTTIDWEHADTDIQRILDSATGTFYDDFSKRSRPFIDVVKKAQSKSEGTIVEAGLESHSGDEAQVLVAVSVKTSNLGAPDAEPRHWRMRIAVQKVGDDAKVSNVAFVP</sequence>
<keyword evidence="5" id="KW-0614">Plasmid</keyword>
<name>A0A7I7WDH9_9MYCO</name>
<keyword evidence="2 4" id="KW-0472">Membrane</keyword>
<reference evidence="5" key="3">
    <citation type="submission" date="2020-02" db="EMBL/GenBank/DDBJ databases">
        <authorList>
            <person name="Matsumoto Y."/>
            <person name="Kinjo T."/>
            <person name="Motooka D."/>
            <person name="Nabeya D."/>
            <person name="Jung N."/>
            <person name="Uechi K."/>
            <person name="Horii T."/>
            <person name="Iida T."/>
            <person name="Fujita J."/>
            <person name="Nakamura S."/>
        </authorList>
    </citation>
    <scope>NUCLEOTIDE SEQUENCE</scope>
    <source>
        <strain evidence="5">JCM 12687</strain>
        <plasmid evidence="5">pJCM12687</plasmid>
    </source>
</reference>
<keyword evidence="4" id="KW-1133">Transmembrane helix</keyword>
<gene>
    <name evidence="6" type="ORF">BST20_06900</name>
    <name evidence="5" type="ORF">MBRA_57810</name>
</gene>
<dbReference type="OrthoDB" id="4774723at2"/>
<comment type="subcellular location">
    <subcellularLocation>
        <location evidence="1">Membrane</location>
    </subcellularLocation>
</comment>
<evidence type="ECO:0000313" key="5">
    <source>
        <dbReference type="EMBL" id="BBZ15586.1"/>
    </source>
</evidence>
<dbReference type="PANTHER" id="PTHR37042:SF4">
    <property type="entry name" value="OUTER MEMBRANE PROTEIN RV1973"/>
    <property type="match status" value="1"/>
</dbReference>
<evidence type="ECO:0000256" key="1">
    <source>
        <dbReference type="ARBA" id="ARBA00004370"/>
    </source>
</evidence>
<feature type="compositionally biased region" description="Acidic residues" evidence="3">
    <location>
        <begin position="60"/>
        <end position="77"/>
    </location>
</feature>
<reference evidence="6 7" key="1">
    <citation type="submission" date="2016-12" db="EMBL/GenBank/DDBJ databases">
        <title>The new phylogeny of genus Mycobacterium.</title>
        <authorList>
            <person name="Tortoli E."/>
            <person name="Trovato A."/>
            <person name="Cirillo D.M."/>
        </authorList>
    </citation>
    <scope>NUCLEOTIDE SEQUENCE [LARGE SCALE GENOMIC DNA]</scope>
    <source>
        <strain evidence="6 7">DSM 44624</strain>
    </source>
</reference>
<feature type="compositionally biased region" description="Basic and acidic residues" evidence="3">
    <location>
        <begin position="1"/>
        <end position="13"/>
    </location>
</feature>
<keyword evidence="4" id="KW-0812">Transmembrane</keyword>
<keyword evidence="8" id="KW-1185">Reference proteome</keyword>
<dbReference type="Proteomes" id="UP000467379">
    <property type="component" value="Plasmid pJCM12687"/>
</dbReference>
<dbReference type="PANTHER" id="PTHR37042">
    <property type="entry name" value="OUTER MEMBRANE PROTEIN RV1973"/>
    <property type="match status" value="1"/>
</dbReference>
<dbReference type="AlphaFoldDB" id="A0A7I7WDH9"/>
<feature type="compositionally biased region" description="Polar residues" evidence="3">
    <location>
        <begin position="14"/>
        <end position="27"/>
    </location>
</feature>
<evidence type="ECO:0000313" key="6">
    <source>
        <dbReference type="EMBL" id="ORA40276.1"/>
    </source>
</evidence>
<proteinExistence type="predicted"/>
<accession>A0A7I7WDH9</accession>
<evidence type="ECO:0000256" key="2">
    <source>
        <dbReference type="ARBA" id="ARBA00023136"/>
    </source>
</evidence>
<evidence type="ECO:0000256" key="3">
    <source>
        <dbReference type="SAM" id="MobiDB-lite"/>
    </source>
</evidence>
<organism evidence="6 7">
    <name type="scientific">Mycobacterium branderi</name>
    <dbReference type="NCBI Taxonomy" id="43348"/>
    <lineage>
        <taxon>Bacteria</taxon>
        <taxon>Bacillati</taxon>
        <taxon>Actinomycetota</taxon>
        <taxon>Actinomycetes</taxon>
        <taxon>Mycobacteriales</taxon>
        <taxon>Mycobacteriaceae</taxon>
        <taxon>Mycobacterium</taxon>
    </lineage>
</organism>
<dbReference type="EMBL" id="MVHM01000002">
    <property type="protein sequence ID" value="ORA40276.1"/>
    <property type="molecule type" value="Genomic_DNA"/>
</dbReference>
<evidence type="ECO:0000256" key="4">
    <source>
        <dbReference type="SAM" id="Phobius"/>
    </source>
</evidence>
<dbReference type="GO" id="GO:0016020">
    <property type="term" value="C:membrane"/>
    <property type="evidence" value="ECO:0007669"/>
    <property type="project" value="UniProtKB-SubCell"/>
</dbReference>
<dbReference type="EMBL" id="AP022607">
    <property type="protein sequence ID" value="BBZ15586.1"/>
    <property type="molecule type" value="Genomic_DNA"/>
</dbReference>
<geneLocation type="plasmid" evidence="5 8">
    <name>pJCM12687</name>
</geneLocation>
<evidence type="ECO:0000313" key="8">
    <source>
        <dbReference type="Proteomes" id="UP000467379"/>
    </source>
</evidence>
<dbReference type="Proteomes" id="UP000192441">
    <property type="component" value="Unassembled WGS sequence"/>
</dbReference>